<evidence type="ECO:0000256" key="1">
    <source>
        <dbReference type="ARBA" id="ARBA00004834"/>
    </source>
</evidence>
<name>A0A927M637_9ACTN</name>
<evidence type="ECO:0000313" key="11">
    <source>
        <dbReference type="Proteomes" id="UP000649753"/>
    </source>
</evidence>
<feature type="site" description="Important for catalytic activity, responsible for pKa modulation of the active site Glu and correct orientation of both the proton donor and substrate" evidence="6">
    <location>
        <position position="350"/>
    </location>
</feature>
<dbReference type="InterPro" id="IPR023296">
    <property type="entry name" value="Glyco_hydro_beta-prop_sf"/>
</dbReference>
<feature type="domain" description="Ricin B lectin" evidence="9">
    <location>
        <begin position="51"/>
        <end position="187"/>
    </location>
</feature>
<dbReference type="Gene3D" id="2.115.10.20">
    <property type="entry name" value="Glycosyl hydrolase domain, family 43"/>
    <property type="match status" value="1"/>
</dbReference>
<keyword evidence="11" id="KW-1185">Reference proteome</keyword>
<evidence type="ECO:0000313" key="10">
    <source>
        <dbReference type="EMBL" id="MBE1488419.1"/>
    </source>
</evidence>
<evidence type="ECO:0000256" key="4">
    <source>
        <dbReference type="ARBA" id="ARBA00023295"/>
    </source>
</evidence>
<dbReference type="EMBL" id="JADBEB010000001">
    <property type="protein sequence ID" value="MBE1488419.1"/>
    <property type="molecule type" value="Genomic_DNA"/>
</dbReference>
<dbReference type="PROSITE" id="PS50231">
    <property type="entry name" value="RICIN_B_LECTIN"/>
    <property type="match status" value="1"/>
</dbReference>
<reference evidence="10" key="1">
    <citation type="submission" date="2020-10" db="EMBL/GenBank/DDBJ databases">
        <title>Sequencing the genomes of 1000 actinobacteria strains.</title>
        <authorList>
            <person name="Klenk H.-P."/>
        </authorList>
    </citation>
    <scope>NUCLEOTIDE SEQUENCE</scope>
    <source>
        <strain evidence="10">DSM 46832</strain>
    </source>
</reference>
<dbReference type="InterPro" id="IPR050727">
    <property type="entry name" value="GH43_arabinanases"/>
</dbReference>
<dbReference type="SUPFAM" id="SSF50370">
    <property type="entry name" value="Ricin B-like lectins"/>
    <property type="match status" value="1"/>
</dbReference>
<dbReference type="PANTHER" id="PTHR43301">
    <property type="entry name" value="ARABINAN ENDO-1,5-ALPHA-L-ARABINOSIDASE"/>
    <property type="match status" value="1"/>
</dbReference>
<organism evidence="10 11">
    <name type="scientific">Plantactinospora soyae</name>
    <dbReference type="NCBI Taxonomy" id="1544732"/>
    <lineage>
        <taxon>Bacteria</taxon>
        <taxon>Bacillati</taxon>
        <taxon>Actinomycetota</taxon>
        <taxon>Actinomycetes</taxon>
        <taxon>Micromonosporales</taxon>
        <taxon>Micromonosporaceae</taxon>
        <taxon>Plantactinospora</taxon>
    </lineage>
</organism>
<sequence length="512" mass="54406">MEASASPQPAGRGRPRLIRPAAVLAVAAMLVVAAIALPTRSASAATVDTNAWYVLVSRHSGKALEVYDRSTADGGRIVQWARNDGAWQQWQFVDSGGGYYRLRSRNSGKVVDIRDSSNADGAEIIQWADQGGTDQQFRLADSDGGHVRLINRQSSKALDVWEWSTADGGRISQYADQGGANQQWQLVRVGSVGGGDPTTPPGPTANPTPSTTPGVPPAAYPSPQRVAGDVGVHDPTIVRRPSGGGYLLAHTGDNVALKTSTDRVTFRNAGAVFPGGAPWTTPYTGGSRNLWAPDISFHNNQYYLYYSASTFGSNRSAIFLATSSSGNSGSWTDRGLVIESQSSDNFNAIDPALVVDDQGRWWLSFGSFWSGLKMVALDPATGKRSDSTVRSIAGRNGGAIEAPTVFKRGNYYYLYVSFDRCCQGASSTYRVMVGRSTSVTGPFVDRNGTALTSGGGTQVLASHGSIHGPGHQTVLPDTSGDALVYHYYANNGASLLGINQIGYDSAGWPFVY</sequence>
<evidence type="ECO:0000256" key="7">
    <source>
        <dbReference type="RuleBase" id="RU361187"/>
    </source>
</evidence>
<dbReference type="Proteomes" id="UP000649753">
    <property type="component" value="Unassembled WGS sequence"/>
</dbReference>
<evidence type="ECO:0000256" key="5">
    <source>
        <dbReference type="PIRSR" id="PIRSR606710-1"/>
    </source>
</evidence>
<dbReference type="Pfam" id="PF14200">
    <property type="entry name" value="RicinB_lectin_2"/>
    <property type="match status" value="2"/>
</dbReference>
<dbReference type="CDD" id="cd08998">
    <property type="entry name" value="GH43_Arb43a-like"/>
    <property type="match status" value="1"/>
</dbReference>
<evidence type="ECO:0000259" key="9">
    <source>
        <dbReference type="SMART" id="SM00458"/>
    </source>
</evidence>
<comment type="similarity">
    <text evidence="2 7">Belongs to the glycosyl hydrolase 43 family.</text>
</comment>
<feature type="active site" description="Proton donor" evidence="5">
    <location>
        <position position="401"/>
    </location>
</feature>
<accession>A0A927M637</accession>
<keyword evidence="3 7" id="KW-0378">Hydrolase</keyword>
<comment type="caution">
    <text evidence="10">The sequence shown here is derived from an EMBL/GenBank/DDBJ whole genome shotgun (WGS) entry which is preliminary data.</text>
</comment>
<evidence type="ECO:0000256" key="2">
    <source>
        <dbReference type="ARBA" id="ARBA00009865"/>
    </source>
</evidence>
<proteinExistence type="inferred from homology"/>
<dbReference type="InterPro" id="IPR006710">
    <property type="entry name" value="Glyco_hydro_43"/>
</dbReference>
<dbReference type="PANTHER" id="PTHR43301:SF3">
    <property type="entry name" value="ARABINAN ENDO-1,5-ALPHA-L-ARABINOSIDASE A-RELATED"/>
    <property type="match status" value="1"/>
</dbReference>
<dbReference type="RefSeq" id="WP_404825602.1">
    <property type="nucleotide sequence ID" value="NZ_JADBEB010000001.1"/>
</dbReference>
<evidence type="ECO:0000256" key="3">
    <source>
        <dbReference type="ARBA" id="ARBA00022801"/>
    </source>
</evidence>
<feature type="active site" description="Proton acceptor" evidence="5">
    <location>
        <position position="234"/>
    </location>
</feature>
<dbReference type="AlphaFoldDB" id="A0A927M637"/>
<keyword evidence="4 7" id="KW-0326">Glycosidase</keyword>
<comment type="pathway">
    <text evidence="1">Glycan metabolism; L-arabinan degradation.</text>
</comment>
<dbReference type="SMART" id="SM00458">
    <property type="entry name" value="RICIN"/>
    <property type="match status" value="1"/>
</dbReference>
<dbReference type="GO" id="GO:0046558">
    <property type="term" value="F:arabinan endo-1,5-alpha-L-arabinosidase activity"/>
    <property type="evidence" value="ECO:0007669"/>
    <property type="project" value="UniProtKB-EC"/>
</dbReference>
<evidence type="ECO:0000256" key="6">
    <source>
        <dbReference type="PIRSR" id="PIRSR606710-2"/>
    </source>
</evidence>
<gene>
    <name evidence="10" type="ORF">H4W31_004057</name>
</gene>
<dbReference type="Pfam" id="PF04616">
    <property type="entry name" value="Glyco_hydro_43"/>
    <property type="match status" value="1"/>
</dbReference>
<dbReference type="InterPro" id="IPR035992">
    <property type="entry name" value="Ricin_B-like_lectins"/>
</dbReference>
<dbReference type="InterPro" id="IPR000772">
    <property type="entry name" value="Ricin_B_lectin"/>
</dbReference>
<dbReference type="Gene3D" id="2.80.10.50">
    <property type="match status" value="3"/>
</dbReference>
<dbReference type="SUPFAM" id="SSF75005">
    <property type="entry name" value="Arabinanase/levansucrase/invertase"/>
    <property type="match status" value="1"/>
</dbReference>
<dbReference type="EC" id="3.2.1.99" evidence="10"/>
<feature type="region of interest" description="Disordered" evidence="8">
    <location>
        <begin position="191"/>
        <end position="222"/>
    </location>
</feature>
<evidence type="ECO:0000256" key="8">
    <source>
        <dbReference type="SAM" id="MobiDB-lite"/>
    </source>
</evidence>
<protein>
    <submittedName>
        <fullName evidence="10">Arabinan endo-1,5-alpha-L-arabinosidase</fullName>
        <ecNumber evidence="10">3.2.1.99</ecNumber>
    </submittedName>
</protein>
<dbReference type="GO" id="GO:0005975">
    <property type="term" value="P:carbohydrate metabolic process"/>
    <property type="evidence" value="ECO:0007669"/>
    <property type="project" value="InterPro"/>
</dbReference>